<dbReference type="EC" id="3.2.2.31" evidence="5"/>
<gene>
    <name evidence="16" type="primary">mutY</name>
    <name evidence="16" type="ORF">SV7mr_13200</name>
</gene>
<keyword evidence="17" id="KW-1185">Reference proteome</keyword>
<evidence type="ECO:0000256" key="14">
    <source>
        <dbReference type="ARBA" id="ARBA00023295"/>
    </source>
</evidence>
<evidence type="ECO:0000256" key="9">
    <source>
        <dbReference type="ARBA" id="ARBA00022763"/>
    </source>
</evidence>
<dbReference type="CDD" id="cd00056">
    <property type="entry name" value="ENDO3c"/>
    <property type="match status" value="1"/>
</dbReference>
<keyword evidence="12" id="KW-0411">Iron-sulfur</keyword>
<dbReference type="InterPro" id="IPR023170">
    <property type="entry name" value="HhH_base_excis_C"/>
</dbReference>
<dbReference type="GO" id="GO:0035485">
    <property type="term" value="F:adenine/guanine mispair binding"/>
    <property type="evidence" value="ECO:0007669"/>
    <property type="project" value="TreeGrafter"/>
</dbReference>
<dbReference type="PANTHER" id="PTHR42944:SF1">
    <property type="entry name" value="ADENINE DNA GLYCOSYLASE"/>
    <property type="match status" value="1"/>
</dbReference>
<dbReference type="FunFam" id="1.10.340.30:FF:000002">
    <property type="entry name" value="Adenine DNA glycosylase"/>
    <property type="match status" value="1"/>
</dbReference>
<evidence type="ECO:0000256" key="5">
    <source>
        <dbReference type="ARBA" id="ARBA00012045"/>
    </source>
</evidence>
<dbReference type="InterPro" id="IPR005760">
    <property type="entry name" value="A/G_AdeGlyc_MutY"/>
</dbReference>
<dbReference type="GO" id="GO:0032357">
    <property type="term" value="F:oxidized purine DNA binding"/>
    <property type="evidence" value="ECO:0007669"/>
    <property type="project" value="TreeGrafter"/>
</dbReference>
<evidence type="ECO:0000256" key="11">
    <source>
        <dbReference type="ARBA" id="ARBA00023004"/>
    </source>
</evidence>
<evidence type="ECO:0000256" key="13">
    <source>
        <dbReference type="ARBA" id="ARBA00023204"/>
    </source>
</evidence>
<dbReference type="Proteomes" id="UP000315003">
    <property type="component" value="Chromosome"/>
</dbReference>
<keyword evidence="9" id="KW-0227">DNA damage</keyword>
<evidence type="ECO:0000256" key="1">
    <source>
        <dbReference type="ARBA" id="ARBA00000843"/>
    </source>
</evidence>
<evidence type="ECO:0000256" key="4">
    <source>
        <dbReference type="ARBA" id="ARBA00008343"/>
    </source>
</evidence>
<keyword evidence="7" id="KW-0004">4Fe-4S</keyword>
<evidence type="ECO:0000256" key="3">
    <source>
        <dbReference type="ARBA" id="ARBA00002933"/>
    </source>
</evidence>
<dbReference type="Pfam" id="PF14815">
    <property type="entry name" value="NUDIX_4"/>
    <property type="match status" value="1"/>
</dbReference>
<dbReference type="SUPFAM" id="SSF48150">
    <property type="entry name" value="DNA-glycosylase"/>
    <property type="match status" value="1"/>
</dbReference>
<dbReference type="GO" id="GO:0006284">
    <property type="term" value="P:base-excision repair"/>
    <property type="evidence" value="ECO:0007669"/>
    <property type="project" value="InterPro"/>
</dbReference>
<dbReference type="InterPro" id="IPR011257">
    <property type="entry name" value="DNA_glycosylase"/>
</dbReference>
<dbReference type="RefSeq" id="WP_419188171.1">
    <property type="nucleotide sequence ID" value="NZ_CP036272.1"/>
</dbReference>
<evidence type="ECO:0000256" key="10">
    <source>
        <dbReference type="ARBA" id="ARBA00022801"/>
    </source>
</evidence>
<dbReference type="GO" id="GO:0046872">
    <property type="term" value="F:metal ion binding"/>
    <property type="evidence" value="ECO:0007669"/>
    <property type="project" value="UniProtKB-KW"/>
</dbReference>
<dbReference type="GO" id="GO:0034039">
    <property type="term" value="F:8-oxo-7,8-dihydroguanine DNA N-glycosylase activity"/>
    <property type="evidence" value="ECO:0007669"/>
    <property type="project" value="TreeGrafter"/>
</dbReference>
<dbReference type="InterPro" id="IPR003651">
    <property type="entry name" value="Endonuclease3_FeS-loop_motif"/>
</dbReference>
<dbReference type="InterPro" id="IPR044298">
    <property type="entry name" value="MIG/MutY"/>
</dbReference>
<dbReference type="Gene3D" id="1.10.1670.10">
    <property type="entry name" value="Helix-hairpin-Helix base-excision DNA repair enzymes (C-terminal)"/>
    <property type="match status" value="1"/>
</dbReference>
<sequence length="437" mass="49546">MPKKKPAASHATPETFDAESLDFDDNWQRSSWRSRLRQRLLAWFDVHARSMPWRSDPQPYKVWVSEIMLQQTQVATVMPYFHRWMEAFPDIQSLAAADIDELMRHWEGLGYYRRVKSMHAAAQQIVDQHGGQFPADYDSVLALPGVGRYTAGAVLSISGDARLPVLEGNTQRVYSRWIGLRQTPTDKQANKLLWHFAETMLPQAESGRFNQAAMELGALVCTPRQPKCETCPVRSACSAAKHALQDVIPGKIKRLEYQDRTEFALIVSRPPKSVTTAANGQQKIKKRAVSQTGANTQTGEQEFLVRPLPDGGRWAGLWDFPRPTDAEMESVDHAAHWLSKQLETPLMAGVRLATIRHAVTKYRISLHVHQVLCRAEEQSSRQRLADIKPPGILALDPPEPWNWKSLKELEELPMSVSGRKIVRHLQTQQQSFLPLAE</sequence>
<comment type="catalytic activity">
    <reaction evidence="1">
        <text>Hydrolyzes free adenine bases from 7,8-dihydro-8-oxoguanine:adenine mismatched double-stranded DNA, leaving an apurinic site.</text>
        <dbReference type="EC" id="3.2.2.31"/>
    </reaction>
</comment>
<organism evidence="16 17">
    <name type="scientific">Stieleria bergensis</name>
    <dbReference type="NCBI Taxonomy" id="2528025"/>
    <lineage>
        <taxon>Bacteria</taxon>
        <taxon>Pseudomonadati</taxon>
        <taxon>Planctomycetota</taxon>
        <taxon>Planctomycetia</taxon>
        <taxon>Pirellulales</taxon>
        <taxon>Pirellulaceae</taxon>
        <taxon>Stieleria</taxon>
    </lineage>
</organism>
<dbReference type="SUPFAM" id="SSF55811">
    <property type="entry name" value="Nudix"/>
    <property type="match status" value="1"/>
</dbReference>
<dbReference type="SMART" id="SM00525">
    <property type="entry name" value="FES"/>
    <property type="match status" value="1"/>
</dbReference>
<evidence type="ECO:0000313" key="16">
    <source>
        <dbReference type="EMBL" id="QDT58819.1"/>
    </source>
</evidence>
<dbReference type="InterPro" id="IPR029119">
    <property type="entry name" value="MutY_C"/>
</dbReference>
<evidence type="ECO:0000259" key="15">
    <source>
        <dbReference type="SMART" id="SM00478"/>
    </source>
</evidence>
<proteinExistence type="inferred from homology"/>
<dbReference type="GO" id="GO:0000701">
    <property type="term" value="F:purine-specific mismatch base pair DNA N-glycosylase activity"/>
    <property type="evidence" value="ECO:0007669"/>
    <property type="project" value="UniProtKB-EC"/>
</dbReference>
<dbReference type="EMBL" id="CP036272">
    <property type="protein sequence ID" value="QDT58819.1"/>
    <property type="molecule type" value="Genomic_DNA"/>
</dbReference>
<comment type="cofactor">
    <cofactor evidence="2">
        <name>[4Fe-4S] cluster</name>
        <dbReference type="ChEBI" id="CHEBI:49883"/>
    </cofactor>
</comment>
<accession>A0A517SRT8</accession>
<dbReference type="AlphaFoldDB" id="A0A517SRT8"/>
<keyword evidence="11" id="KW-0408">Iron</keyword>
<comment type="similarity">
    <text evidence="4">Belongs to the Nth/MutY family.</text>
</comment>
<feature type="domain" description="HhH-GPD" evidence="15">
    <location>
        <begin position="68"/>
        <end position="219"/>
    </location>
</feature>
<comment type="function">
    <text evidence="3">Adenine glycosylase active on G-A mispairs. MutY also corrects error-prone DNA synthesis past GO lesions which are due to the oxidatively damaged form of guanine: 7,8-dihydro-8-oxoguanine (8-oxo-dGTP).</text>
</comment>
<dbReference type="GO" id="GO:0006298">
    <property type="term" value="P:mismatch repair"/>
    <property type="evidence" value="ECO:0007669"/>
    <property type="project" value="TreeGrafter"/>
</dbReference>
<dbReference type="NCBIfam" id="TIGR01084">
    <property type="entry name" value="mutY"/>
    <property type="match status" value="1"/>
</dbReference>
<keyword evidence="14 16" id="KW-0326">Glycosidase</keyword>
<dbReference type="PANTHER" id="PTHR42944">
    <property type="entry name" value="ADENINE DNA GLYCOSYLASE"/>
    <property type="match status" value="1"/>
</dbReference>
<evidence type="ECO:0000313" key="17">
    <source>
        <dbReference type="Proteomes" id="UP000315003"/>
    </source>
</evidence>
<name>A0A517SRT8_9BACT</name>
<dbReference type="Pfam" id="PF00730">
    <property type="entry name" value="HhH-GPD"/>
    <property type="match status" value="1"/>
</dbReference>
<keyword evidence="8" id="KW-0479">Metal-binding</keyword>
<evidence type="ECO:0000256" key="6">
    <source>
        <dbReference type="ARBA" id="ARBA00022023"/>
    </source>
</evidence>
<dbReference type="InterPro" id="IPR015797">
    <property type="entry name" value="NUDIX_hydrolase-like_dom_sf"/>
</dbReference>
<evidence type="ECO:0000256" key="8">
    <source>
        <dbReference type="ARBA" id="ARBA00022723"/>
    </source>
</evidence>
<keyword evidence="13" id="KW-0234">DNA repair</keyword>
<evidence type="ECO:0000256" key="2">
    <source>
        <dbReference type="ARBA" id="ARBA00001966"/>
    </source>
</evidence>
<reference evidence="16 17" key="1">
    <citation type="submission" date="2019-02" db="EMBL/GenBank/DDBJ databases">
        <title>Deep-cultivation of Planctomycetes and their phenomic and genomic characterization uncovers novel biology.</title>
        <authorList>
            <person name="Wiegand S."/>
            <person name="Jogler M."/>
            <person name="Boedeker C."/>
            <person name="Pinto D."/>
            <person name="Vollmers J."/>
            <person name="Rivas-Marin E."/>
            <person name="Kohn T."/>
            <person name="Peeters S.H."/>
            <person name="Heuer A."/>
            <person name="Rast P."/>
            <person name="Oberbeckmann S."/>
            <person name="Bunk B."/>
            <person name="Jeske O."/>
            <person name="Meyerdierks A."/>
            <person name="Storesund J.E."/>
            <person name="Kallscheuer N."/>
            <person name="Luecker S."/>
            <person name="Lage O.M."/>
            <person name="Pohl T."/>
            <person name="Merkel B.J."/>
            <person name="Hornburger P."/>
            <person name="Mueller R.-W."/>
            <person name="Bruemmer F."/>
            <person name="Labrenz M."/>
            <person name="Spormann A.M."/>
            <person name="Op den Camp H."/>
            <person name="Overmann J."/>
            <person name="Amann R."/>
            <person name="Jetten M.S.M."/>
            <person name="Mascher T."/>
            <person name="Medema M.H."/>
            <person name="Devos D.P."/>
            <person name="Kaster A.-K."/>
            <person name="Ovreas L."/>
            <person name="Rohde M."/>
            <person name="Galperin M.Y."/>
            <person name="Jogler C."/>
        </authorList>
    </citation>
    <scope>NUCLEOTIDE SEQUENCE [LARGE SCALE GENOMIC DNA]</scope>
    <source>
        <strain evidence="16 17">SV_7m_r</strain>
    </source>
</reference>
<dbReference type="InterPro" id="IPR003265">
    <property type="entry name" value="HhH-GPD_domain"/>
</dbReference>
<evidence type="ECO:0000256" key="7">
    <source>
        <dbReference type="ARBA" id="ARBA00022485"/>
    </source>
</evidence>
<keyword evidence="10 16" id="KW-0378">Hydrolase</keyword>
<dbReference type="InterPro" id="IPR000445">
    <property type="entry name" value="HhH_motif"/>
</dbReference>
<dbReference type="SMART" id="SM00478">
    <property type="entry name" value="ENDO3c"/>
    <property type="match status" value="1"/>
</dbReference>
<evidence type="ECO:0000256" key="12">
    <source>
        <dbReference type="ARBA" id="ARBA00023014"/>
    </source>
</evidence>
<dbReference type="GO" id="GO:0051539">
    <property type="term" value="F:4 iron, 4 sulfur cluster binding"/>
    <property type="evidence" value="ECO:0007669"/>
    <property type="project" value="UniProtKB-KW"/>
</dbReference>
<protein>
    <recommendedName>
        <fullName evidence="6">Adenine DNA glycosylase</fullName>
        <ecNumber evidence="5">3.2.2.31</ecNumber>
    </recommendedName>
</protein>
<dbReference type="Pfam" id="PF00633">
    <property type="entry name" value="HHH"/>
    <property type="match status" value="1"/>
</dbReference>
<dbReference type="Gene3D" id="3.90.79.10">
    <property type="entry name" value="Nucleoside Triphosphate Pyrophosphohydrolase"/>
    <property type="match status" value="1"/>
</dbReference>
<dbReference type="Gene3D" id="1.10.340.30">
    <property type="entry name" value="Hypothetical protein, domain 2"/>
    <property type="match status" value="1"/>
</dbReference>